<protein>
    <recommendedName>
        <fullName evidence="3">BrnT family toxin</fullName>
    </recommendedName>
</protein>
<keyword evidence="2" id="KW-1185">Reference proteome</keyword>
<gene>
    <name evidence="1" type="ORF">C9427_10620</name>
</gene>
<proteinExistence type="predicted"/>
<dbReference type="RefSeq" id="WP_107649252.1">
    <property type="nucleotide sequence ID" value="NZ_PZJX01000024.1"/>
</dbReference>
<evidence type="ECO:0008006" key="3">
    <source>
        <dbReference type="Google" id="ProtNLM"/>
    </source>
</evidence>
<comment type="caution">
    <text evidence="1">The sequence shown here is derived from an EMBL/GenBank/DDBJ whole genome shotgun (WGS) entry which is preliminary data.</text>
</comment>
<name>A0A2T4IYE5_9HYPH</name>
<organism evidence="1 2">
    <name type="scientific">Mesorhizobium helmanticense</name>
    <dbReference type="NCBI Taxonomy" id="1776423"/>
    <lineage>
        <taxon>Bacteria</taxon>
        <taxon>Pseudomonadati</taxon>
        <taxon>Pseudomonadota</taxon>
        <taxon>Alphaproteobacteria</taxon>
        <taxon>Hyphomicrobiales</taxon>
        <taxon>Phyllobacteriaceae</taxon>
        <taxon>Mesorhizobium</taxon>
    </lineage>
</organism>
<dbReference type="InterPro" id="IPR038573">
    <property type="entry name" value="BrnT_sf"/>
</dbReference>
<evidence type="ECO:0000313" key="2">
    <source>
        <dbReference type="Proteomes" id="UP000240259"/>
    </source>
</evidence>
<dbReference type="Pfam" id="PF04365">
    <property type="entry name" value="BrnT_toxin"/>
    <property type="match status" value="1"/>
</dbReference>
<dbReference type="EMBL" id="PZJX01000024">
    <property type="protein sequence ID" value="PTE10660.1"/>
    <property type="molecule type" value="Genomic_DNA"/>
</dbReference>
<evidence type="ECO:0000313" key="1">
    <source>
        <dbReference type="EMBL" id="PTE10660.1"/>
    </source>
</evidence>
<dbReference type="OrthoDB" id="839663at2"/>
<dbReference type="Proteomes" id="UP000240259">
    <property type="component" value="Unassembled WGS sequence"/>
</dbReference>
<dbReference type="Gene3D" id="3.10.450.530">
    <property type="entry name" value="Ribonuclease toxin, BrnT, of type II toxin-antitoxin system"/>
    <property type="match status" value="1"/>
</dbReference>
<sequence>MRIVWDEPKRVTNLENRGLDFAKLDIEFFATATVLPAKAGRLKAIGEFKETVLAVVFKPLGSEAISVISMRRASRKERSVYEQS</sequence>
<dbReference type="AlphaFoldDB" id="A0A2T4IYE5"/>
<accession>A0A2T4IYE5</accession>
<reference evidence="1 2" key="1">
    <citation type="submission" date="2018-03" db="EMBL/GenBank/DDBJ databases">
        <title>Genome sequence of the symbiotic type strain Mesorhizobium helmanticense CSLC115NT isolated from Lotus corniculatus nodules.</title>
        <authorList>
            <person name="Sannazzaro A.I."/>
            <person name="Torres Tejerizo G.A."/>
            <person name="Dip D."/>
            <person name="Caballero M."/>
            <person name="Pistorio M."/>
            <person name="Estrella M.J."/>
        </authorList>
    </citation>
    <scope>NUCLEOTIDE SEQUENCE [LARGE SCALE GENOMIC DNA]</scope>
    <source>
        <strain evidence="1 2">CSLC115N</strain>
    </source>
</reference>
<dbReference type="InterPro" id="IPR007460">
    <property type="entry name" value="BrnT_toxin"/>
</dbReference>